<protein>
    <recommendedName>
        <fullName evidence="3">PiggyBac transposable element-derived protein domain-containing protein</fullName>
    </recommendedName>
</protein>
<dbReference type="AlphaFoldDB" id="A0A0V0ZZE0"/>
<keyword evidence="2" id="KW-1185">Reference proteome</keyword>
<dbReference type="Proteomes" id="UP000054783">
    <property type="component" value="Unassembled WGS sequence"/>
</dbReference>
<dbReference type="OrthoDB" id="6501005at2759"/>
<evidence type="ECO:0000313" key="2">
    <source>
        <dbReference type="Proteomes" id="UP000054783"/>
    </source>
</evidence>
<name>A0A0V0ZZE0_9BILA</name>
<comment type="caution">
    <text evidence="1">The sequence shown here is derived from an EMBL/GenBank/DDBJ whole genome shotgun (WGS) entry which is preliminary data.</text>
</comment>
<sequence>MPRANLKKYLPSGYAPGYASGKISAIFKKNLISGYALGSASGKIGILFCGLMPEINWICDAENGYALKGLLYTGRNGEERQIDPASTKVGQLAQPFVNSNRNVFMDTIGTVFAHVCHDVLACLRKAARRDLYSTLTVYEQNRKVTMINYVPRKNGNVLLLTSCHAKLKKTKQRLMKGLAAQMVKQHIEMRYQNQKSRHKLNAPPSAMECPKIIKVADIGHKTTKSIKMPRARTSKINVKPLPFI</sequence>
<dbReference type="EMBL" id="JYDQ01000058">
    <property type="protein sequence ID" value="KRY17684.1"/>
    <property type="molecule type" value="Genomic_DNA"/>
</dbReference>
<evidence type="ECO:0000313" key="1">
    <source>
        <dbReference type="EMBL" id="KRY17684.1"/>
    </source>
</evidence>
<reference evidence="1 2" key="1">
    <citation type="submission" date="2015-01" db="EMBL/GenBank/DDBJ databases">
        <title>Evolution of Trichinella species and genotypes.</title>
        <authorList>
            <person name="Korhonen P.K."/>
            <person name="Edoardo P."/>
            <person name="Giuseppe L.R."/>
            <person name="Gasser R.B."/>
        </authorList>
    </citation>
    <scope>NUCLEOTIDE SEQUENCE [LARGE SCALE GENOMIC DNA]</scope>
    <source>
        <strain evidence="1">ISS2496</strain>
    </source>
</reference>
<organism evidence="1 2">
    <name type="scientific">Trichinella patagoniensis</name>
    <dbReference type="NCBI Taxonomy" id="990121"/>
    <lineage>
        <taxon>Eukaryota</taxon>
        <taxon>Metazoa</taxon>
        <taxon>Ecdysozoa</taxon>
        <taxon>Nematoda</taxon>
        <taxon>Enoplea</taxon>
        <taxon>Dorylaimia</taxon>
        <taxon>Trichinellida</taxon>
        <taxon>Trichinellidae</taxon>
        <taxon>Trichinella</taxon>
    </lineage>
</organism>
<accession>A0A0V0ZZE0</accession>
<evidence type="ECO:0008006" key="3">
    <source>
        <dbReference type="Google" id="ProtNLM"/>
    </source>
</evidence>
<proteinExistence type="predicted"/>
<gene>
    <name evidence="1" type="ORF">T12_13447</name>
</gene>